<dbReference type="InterPro" id="IPR040709">
    <property type="entry name" value="Importin_rep_1"/>
</dbReference>
<dbReference type="InterPro" id="IPR016024">
    <property type="entry name" value="ARM-type_fold"/>
</dbReference>
<evidence type="ECO:0000256" key="2">
    <source>
        <dbReference type="ARBA" id="ARBA00007991"/>
    </source>
</evidence>
<dbReference type="Proteomes" id="UP000193560">
    <property type="component" value="Unassembled WGS sequence"/>
</dbReference>
<dbReference type="Gene3D" id="1.25.10.10">
    <property type="entry name" value="Leucine-rich Repeat Variant"/>
    <property type="match status" value="1"/>
</dbReference>
<dbReference type="STRING" id="90262.A0A1X2IFU8"/>
<evidence type="ECO:0000313" key="9">
    <source>
        <dbReference type="EMBL" id="ORZ15797.1"/>
    </source>
</evidence>
<dbReference type="Pfam" id="PF24140">
    <property type="entry name" value="TPR_TNPO3_IPO13_3rd"/>
    <property type="match status" value="1"/>
</dbReference>
<dbReference type="PANTHER" id="PTHR12363:SF33">
    <property type="entry name" value="IMPORTIN-13"/>
    <property type="match status" value="1"/>
</dbReference>
<dbReference type="PANTHER" id="PTHR12363">
    <property type="entry name" value="TRANSPORTIN 3 AND IMPORTIN 13"/>
    <property type="match status" value="1"/>
</dbReference>
<dbReference type="Pfam" id="PF08389">
    <property type="entry name" value="Xpo1"/>
    <property type="match status" value="1"/>
</dbReference>
<name>A0A1X2IFU8_9FUNG</name>
<reference evidence="9 10" key="1">
    <citation type="submission" date="2016-07" db="EMBL/GenBank/DDBJ databases">
        <title>Pervasive Adenine N6-methylation of Active Genes in Fungi.</title>
        <authorList>
            <consortium name="DOE Joint Genome Institute"/>
            <person name="Mondo S.J."/>
            <person name="Dannebaum R.O."/>
            <person name="Kuo R.C."/>
            <person name="Labutti K."/>
            <person name="Haridas S."/>
            <person name="Kuo A."/>
            <person name="Salamov A."/>
            <person name="Ahrendt S.R."/>
            <person name="Lipzen A."/>
            <person name="Sullivan W."/>
            <person name="Andreopoulos W.B."/>
            <person name="Clum A."/>
            <person name="Lindquist E."/>
            <person name="Daum C."/>
            <person name="Ramamoorthy G.K."/>
            <person name="Gryganskyi A."/>
            <person name="Culley D."/>
            <person name="Magnuson J.K."/>
            <person name="James T.Y."/>
            <person name="O'Malley M.A."/>
            <person name="Stajich J.E."/>
            <person name="Spatafora J.W."/>
            <person name="Visel A."/>
            <person name="Grigoriev I.V."/>
        </authorList>
    </citation>
    <scope>NUCLEOTIDE SEQUENCE [LARGE SCALE GENOMIC DNA]</scope>
    <source>
        <strain evidence="9 10">NRRL 1336</strain>
    </source>
</reference>
<dbReference type="InterPro" id="IPR057941">
    <property type="entry name" value="TPR_TNPO3_IPO13_2nd"/>
</dbReference>
<dbReference type="InterPro" id="IPR040520">
    <property type="entry name" value="Importin_rep_3"/>
</dbReference>
<protein>
    <recommendedName>
        <fullName evidence="3">Importin-13</fullName>
    </recommendedName>
</protein>
<feature type="domain" description="Exportin-1/Importin-beta-like" evidence="8">
    <location>
        <begin position="123"/>
        <end position="282"/>
    </location>
</feature>
<keyword evidence="6" id="KW-0653">Protein transport</keyword>
<dbReference type="GO" id="GO:0005737">
    <property type="term" value="C:cytoplasm"/>
    <property type="evidence" value="ECO:0007669"/>
    <property type="project" value="TreeGrafter"/>
</dbReference>
<dbReference type="GO" id="GO:0006606">
    <property type="term" value="P:protein import into nucleus"/>
    <property type="evidence" value="ECO:0007669"/>
    <property type="project" value="TreeGrafter"/>
</dbReference>
<evidence type="ECO:0000256" key="3">
    <source>
        <dbReference type="ARBA" id="ARBA00016020"/>
    </source>
</evidence>
<keyword evidence="10" id="KW-1185">Reference proteome</keyword>
<dbReference type="EMBL" id="MCGE01000012">
    <property type="protein sequence ID" value="ORZ15797.1"/>
    <property type="molecule type" value="Genomic_DNA"/>
</dbReference>
<dbReference type="GO" id="GO:0005634">
    <property type="term" value="C:nucleus"/>
    <property type="evidence" value="ECO:0007669"/>
    <property type="project" value="UniProtKB-SubCell"/>
</dbReference>
<dbReference type="InterPro" id="IPR013598">
    <property type="entry name" value="Exportin-1/Importin-b-like"/>
</dbReference>
<dbReference type="InterPro" id="IPR011989">
    <property type="entry name" value="ARM-like"/>
</dbReference>
<sequence>MRYEIQQTYLPCNHKLVEQLYTSVDPQVTKAIQEQLQFIQKQPESWDIASSLLSAEVIELLEEITLKQQETDGNLSSFFYNSLINVVFLELTRFKSTLPGDRLDWLRDELFTSIIKCSNGPLFVTRKLCTALIAYAFQVVPNHWQQFIPQSMNAFLSGAQVYGVSTQNINHTILEFLTMLPEEISNAELIGGQKAQLVQEYKEAIPLVFSTLSNLLFAPHTTEQSLLQKSLNCLQSWVQYGVNIEKIRVNQFYTIRDASPLLQQTMALLASDELFEAAADVLLEGMQQGSWTRYTTFRDGLLSCFTSDGMKNKFDICIKDEDEDLGRPLAKLFTTFGETFTDFVALQLARPDIRHLMDMIMQLTAFHGYYPVDQEISEIPLNFWYVLQETLFDNGIVPVRRYGSAPRDGDDDLSLDTSTSDEHRLWIQHCGETAIILYQQLVTVIKQKAIFPEDEIWQSWTKDLKDKFRICRRDLGDTIINSYYVLRGEMLAVLFEHIFTVLTRWNTITSPCLDLEATLFCLKSVSEEIPADENEHVAKFFGPEILGRLPTENNIRLQNTAVSLIGSLAEWLKGHSQYLVPTMNYVVPCLGSPSLAFYAASAFSKICDTCRGSLVDNLDSLMHVYGTTATSKIDANVMHKVVESVASVIQVLPPDRQIAPLMILTGSILQELGTSLTQDSAASRLSVLSQLQSLSACCRGIQSPTDDYQSLLSKSNGYDLFASGQLTATHANVEGFEQMTAAISDAIRHIASTWGTDEEVMKALSQYLEAGMRSTNPLLTIPFNELVTLIDTGYKTSRFASWLDTTAFVMTVYGGQEANVLVLRNLVSSLTKTTLDFISRPEDMEHHPDVVDSYFNLLSRVIQRCPMVLYELDPAMLNTIIQFTIAGMGLQERLALKASLNFMADFVSQDYQEGSKVAEIINTLIMGHGLQVMEQLLAGIGGRVPRSFSKPLVDVLYKMTGRYLEQSRHWLQMLLSHDGFPSTLVTKDDKDTFMKGVLGHRSLKRFKEYTNDFTKKCRGLTNTPFGGL</sequence>
<keyword evidence="7" id="KW-0539">Nucleus</keyword>
<dbReference type="Pfam" id="PF18773">
    <property type="entry name" value="Importin_rep"/>
    <property type="match status" value="1"/>
</dbReference>
<comment type="caution">
    <text evidence="9">The sequence shown here is derived from an EMBL/GenBank/DDBJ whole genome shotgun (WGS) entry which is preliminary data.</text>
</comment>
<dbReference type="InterPro" id="IPR051345">
    <property type="entry name" value="Importin_beta-like_NTR"/>
</dbReference>
<accession>A0A1X2IFU8</accession>
<evidence type="ECO:0000256" key="6">
    <source>
        <dbReference type="ARBA" id="ARBA00022927"/>
    </source>
</evidence>
<dbReference type="AlphaFoldDB" id="A0A1X2IFU8"/>
<organism evidence="9 10">
    <name type="scientific">Absidia repens</name>
    <dbReference type="NCBI Taxonomy" id="90262"/>
    <lineage>
        <taxon>Eukaryota</taxon>
        <taxon>Fungi</taxon>
        <taxon>Fungi incertae sedis</taxon>
        <taxon>Mucoromycota</taxon>
        <taxon>Mucoromycotina</taxon>
        <taxon>Mucoromycetes</taxon>
        <taxon>Mucorales</taxon>
        <taxon>Cunninghamellaceae</taxon>
        <taxon>Absidia</taxon>
    </lineage>
</organism>
<dbReference type="Pfam" id="PF18806">
    <property type="entry name" value="Importin_rep_3"/>
    <property type="match status" value="1"/>
</dbReference>
<evidence type="ECO:0000256" key="1">
    <source>
        <dbReference type="ARBA" id="ARBA00004123"/>
    </source>
</evidence>
<dbReference type="SUPFAM" id="SSF48371">
    <property type="entry name" value="ARM repeat"/>
    <property type="match status" value="1"/>
</dbReference>
<evidence type="ECO:0000256" key="4">
    <source>
        <dbReference type="ARBA" id="ARBA00022448"/>
    </source>
</evidence>
<keyword evidence="5" id="KW-0677">Repeat</keyword>
<comment type="similarity">
    <text evidence="2">Belongs to the importin beta family.</text>
</comment>
<evidence type="ECO:0000256" key="7">
    <source>
        <dbReference type="ARBA" id="ARBA00023242"/>
    </source>
</evidence>
<dbReference type="OrthoDB" id="2016913at2759"/>
<comment type="subcellular location">
    <subcellularLocation>
        <location evidence="1">Nucleus</location>
    </subcellularLocation>
</comment>
<gene>
    <name evidence="9" type="ORF">BCR42DRAFT_392755</name>
</gene>
<dbReference type="Pfam" id="PF24138">
    <property type="entry name" value="TPR_TNPO3_IPO13_2nd"/>
    <property type="match status" value="1"/>
</dbReference>
<proteinExistence type="inferred from homology"/>
<evidence type="ECO:0000256" key="5">
    <source>
        <dbReference type="ARBA" id="ARBA00022737"/>
    </source>
</evidence>
<keyword evidence="4" id="KW-0813">Transport</keyword>
<evidence type="ECO:0000313" key="10">
    <source>
        <dbReference type="Proteomes" id="UP000193560"/>
    </source>
</evidence>
<evidence type="ECO:0000259" key="8">
    <source>
        <dbReference type="Pfam" id="PF08389"/>
    </source>
</evidence>
<dbReference type="InterPro" id="IPR057942">
    <property type="entry name" value="TPR_TNPO3_IPO13_3rd"/>
</dbReference>